<comment type="caution">
    <text evidence="3">The sequence shown here is derived from an EMBL/GenBank/DDBJ whole genome shotgun (WGS) entry which is preliminary data.</text>
</comment>
<dbReference type="AlphaFoldDB" id="A0A2W5D3Z2"/>
<sequence length="121" mass="12328">MQQQKLTPMAWVRLVIYVISALVGVAAVVATTLGYTDIAALLGTLAGAGAAITGGTAAANLPKAPDQAPLAGLDLVAALQALPTIAAAAQTYQQQAGYEPRHAMYEPEPEPEPGTYPGLDS</sequence>
<proteinExistence type="predicted"/>
<feature type="region of interest" description="Disordered" evidence="1">
    <location>
        <begin position="98"/>
        <end position="121"/>
    </location>
</feature>
<gene>
    <name evidence="3" type="ORF">DI609_05770</name>
</gene>
<dbReference type="Proteomes" id="UP000249451">
    <property type="component" value="Unassembled WGS sequence"/>
</dbReference>
<keyword evidence="2" id="KW-0472">Membrane</keyword>
<name>A0A2W5D3Z2_9CORY</name>
<evidence type="ECO:0000256" key="1">
    <source>
        <dbReference type="SAM" id="MobiDB-lite"/>
    </source>
</evidence>
<evidence type="ECO:0000313" key="4">
    <source>
        <dbReference type="Proteomes" id="UP000249451"/>
    </source>
</evidence>
<protein>
    <recommendedName>
        <fullName evidence="5">Holin</fullName>
    </recommendedName>
</protein>
<evidence type="ECO:0000256" key="2">
    <source>
        <dbReference type="SAM" id="Phobius"/>
    </source>
</evidence>
<evidence type="ECO:0008006" key="5">
    <source>
        <dbReference type="Google" id="ProtNLM"/>
    </source>
</evidence>
<keyword evidence="2" id="KW-0812">Transmembrane</keyword>
<keyword evidence="2" id="KW-1133">Transmembrane helix</keyword>
<dbReference type="EMBL" id="QFNY01000113">
    <property type="protein sequence ID" value="PZP00739.1"/>
    <property type="molecule type" value="Genomic_DNA"/>
</dbReference>
<feature type="transmembrane region" description="Helical" evidence="2">
    <location>
        <begin position="38"/>
        <end position="61"/>
    </location>
</feature>
<organism evidence="3 4">
    <name type="scientific">Corynebacterium urealyticum</name>
    <dbReference type="NCBI Taxonomy" id="43771"/>
    <lineage>
        <taxon>Bacteria</taxon>
        <taxon>Bacillati</taxon>
        <taxon>Actinomycetota</taxon>
        <taxon>Actinomycetes</taxon>
        <taxon>Mycobacteriales</taxon>
        <taxon>Corynebacteriaceae</taxon>
        <taxon>Corynebacterium</taxon>
    </lineage>
</organism>
<evidence type="ECO:0000313" key="3">
    <source>
        <dbReference type="EMBL" id="PZP00739.1"/>
    </source>
</evidence>
<reference evidence="3 4" key="1">
    <citation type="submission" date="2017-11" db="EMBL/GenBank/DDBJ databases">
        <title>Infants hospitalized years apart are colonized by the same room-sourced microbial strains.</title>
        <authorList>
            <person name="Brooks B."/>
            <person name="Olm M.R."/>
            <person name="Firek B.A."/>
            <person name="Baker R."/>
            <person name="Thomas B.C."/>
            <person name="Morowitz M.J."/>
            <person name="Banfield J.F."/>
        </authorList>
    </citation>
    <scope>NUCLEOTIDE SEQUENCE [LARGE SCALE GENOMIC DNA]</scope>
    <source>
        <strain evidence="3">S2_012_000_R3_87</strain>
    </source>
</reference>
<feature type="transmembrane region" description="Helical" evidence="2">
    <location>
        <begin position="12"/>
        <end position="32"/>
    </location>
</feature>
<accession>A0A2W5D3Z2</accession>